<proteinExistence type="predicted"/>
<dbReference type="Proteomes" id="UP001580928">
    <property type="component" value="Unassembled WGS sequence"/>
</dbReference>
<evidence type="ECO:0000313" key="3">
    <source>
        <dbReference type="Proteomes" id="UP001580928"/>
    </source>
</evidence>
<name>A0ABV5CEZ2_9SPHI</name>
<dbReference type="EMBL" id="JBBVGT010000002">
    <property type="protein sequence ID" value="MFB5946139.1"/>
    <property type="molecule type" value="Genomic_DNA"/>
</dbReference>
<reference evidence="2 3" key="1">
    <citation type="submission" date="2024-04" db="EMBL/GenBank/DDBJ databases">
        <title>Albibacterium profundi sp. nov., isolated from sediment of the Challenger Deep of Mariana Trench.</title>
        <authorList>
            <person name="Wang Y."/>
        </authorList>
    </citation>
    <scope>NUCLEOTIDE SEQUENCE [LARGE SCALE GENOMIC DNA]</scope>
    <source>
        <strain evidence="2 3">RHL897</strain>
    </source>
</reference>
<gene>
    <name evidence="2" type="ORF">WKR92_09870</name>
</gene>
<sequence length="101" mass="12017">MPLRFLKTWKLDDIEKRPLVVMIALLISMLFFSVSRKDTREEDCNEEKKEWQDRYVNLTNALMEKNDIIESKDKEIDSLKSEKTDSVVREEVSQPIKNILK</sequence>
<protein>
    <submittedName>
        <fullName evidence="2">Uncharacterized protein</fullName>
    </submittedName>
</protein>
<comment type="caution">
    <text evidence="2">The sequence shown here is derived from an EMBL/GenBank/DDBJ whole genome shotgun (WGS) entry which is preliminary data.</text>
</comment>
<accession>A0ABV5CEZ2</accession>
<organism evidence="2 3">
    <name type="scientific">Albibacterium profundi</name>
    <dbReference type="NCBI Taxonomy" id="3134906"/>
    <lineage>
        <taxon>Bacteria</taxon>
        <taxon>Pseudomonadati</taxon>
        <taxon>Bacteroidota</taxon>
        <taxon>Sphingobacteriia</taxon>
        <taxon>Sphingobacteriales</taxon>
        <taxon>Sphingobacteriaceae</taxon>
        <taxon>Albibacterium</taxon>
    </lineage>
</organism>
<dbReference type="RefSeq" id="WP_375557668.1">
    <property type="nucleotide sequence ID" value="NZ_JBBVGT010000002.1"/>
</dbReference>
<feature type="coiled-coil region" evidence="1">
    <location>
        <begin position="41"/>
        <end position="82"/>
    </location>
</feature>
<keyword evidence="3" id="KW-1185">Reference proteome</keyword>
<evidence type="ECO:0000313" key="2">
    <source>
        <dbReference type="EMBL" id="MFB5946139.1"/>
    </source>
</evidence>
<keyword evidence="1" id="KW-0175">Coiled coil</keyword>
<evidence type="ECO:0000256" key="1">
    <source>
        <dbReference type="SAM" id="Coils"/>
    </source>
</evidence>